<sequence length="116" mass="13607">ADILYMPYDKIEKITYKFCLNVVDIVSRYKSSILIRDIIPNIDVNWLKAKDVNLKNILTSYAIAIVFKKIYNDPTCSLIYPKLLLTDKGSEFRRDCERLMKKYSVKIQKANSKHNI</sequence>
<accession>A0A9N9IF54</accession>
<feature type="non-terminal residue" evidence="1">
    <location>
        <position position="116"/>
    </location>
</feature>
<organism evidence="1 2">
    <name type="scientific">Cetraspora pellucida</name>
    <dbReference type="NCBI Taxonomy" id="1433469"/>
    <lineage>
        <taxon>Eukaryota</taxon>
        <taxon>Fungi</taxon>
        <taxon>Fungi incertae sedis</taxon>
        <taxon>Mucoromycota</taxon>
        <taxon>Glomeromycotina</taxon>
        <taxon>Glomeromycetes</taxon>
        <taxon>Diversisporales</taxon>
        <taxon>Gigasporaceae</taxon>
        <taxon>Cetraspora</taxon>
    </lineage>
</organism>
<comment type="caution">
    <text evidence="1">The sequence shown here is derived from an EMBL/GenBank/DDBJ whole genome shotgun (WGS) entry which is preliminary data.</text>
</comment>
<protein>
    <submittedName>
        <fullName evidence="1">7125_t:CDS:1</fullName>
    </submittedName>
</protein>
<gene>
    <name evidence="1" type="ORF">CPELLU_LOCUS13616</name>
</gene>
<keyword evidence="2" id="KW-1185">Reference proteome</keyword>
<feature type="non-terminal residue" evidence="1">
    <location>
        <position position="1"/>
    </location>
</feature>
<dbReference type="AlphaFoldDB" id="A0A9N9IF54"/>
<evidence type="ECO:0000313" key="1">
    <source>
        <dbReference type="EMBL" id="CAG8732967.1"/>
    </source>
</evidence>
<dbReference type="Proteomes" id="UP000789759">
    <property type="component" value="Unassembled WGS sequence"/>
</dbReference>
<dbReference type="OrthoDB" id="2432804at2759"/>
<evidence type="ECO:0000313" key="2">
    <source>
        <dbReference type="Proteomes" id="UP000789759"/>
    </source>
</evidence>
<proteinExistence type="predicted"/>
<name>A0A9N9IF54_9GLOM</name>
<reference evidence="1" key="1">
    <citation type="submission" date="2021-06" db="EMBL/GenBank/DDBJ databases">
        <authorList>
            <person name="Kallberg Y."/>
            <person name="Tangrot J."/>
            <person name="Rosling A."/>
        </authorList>
    </citation>
    <scope>NUCLEOTIDE SEQUENCE</scope>
    <source>
        <strain evidence="1">FL966</strain>
    </source>
</reference>
<dbReference type="EMBL" id="CAJVQA010014742">
    <property type="protein sequence ID" value="CAG8732967.1"/>
    <property type="molecule type" value="Genomic_DNA"/>
</dbReference>